<keyword evidence="8" id="KW-1003">Cell membrane</keyword>
<keyword evidence="2 8" id="KW-0812">Transmembrane</keyword>
<keyword evidence="5 8" id="KW-0811">Translocation</keyword>
<evidence type="ECO:0000313" key="10">
    <source>
        <dbReference type="Proteomes" id="UP000646946"/>
    </source>
</evidence>
<evidence type="ECO:0000256" key="7">
    <source>
        <dbReference type="ARBA" id="ARBA00037847"/>
    </source>
</evidence>
<dbReference type="GO" id="GO:0008320">
    <property type="term" value="F:protein transmembrane transporter activity"/>
    <property type="evidence" value="ECO:0007669"/>
    <property type="project" value="UniProtKB-UniRule"/>
</dbReference>
<comment type="subunit">
    <text evidence="8">Component of the Sec protein translocase complex. Heterotrimer consisting of SecY (alpha), SecG (beta) and SecE (gamma) subunits. The heterotrimers can form oligomers, although 1 heterotrimer is thought to be able to translocate proteins. Interacts with the ribosome. May interact with SecDF, and other proteins may be involved.</text>
</comment>
<dbReference type="InterPro" id="IPR001901">
    <property type="entry name" value="Translocase_SecE/Sec61-g"/>
</dbReference>
<comment type="similarity">
    <text evidence="8">Belongs to the SecE/SEC61-gamma family.</text>
</comment>
<protein>
    <recommendedName>
        <fullName evidence="8">Protein translocase subunit SecE</fullName>
    </recommendedName>
    <alternativeName>
        <fullName evidence="8">Protein transport protein Sec61 gamma subunit homolog</fullName>
    </alternativeName>
</protein>
<keyword evidence="6 8" id="KW-0472">Membrane</keyword>
<organism evidence="9 10">
    <name type="scientific">Candidatus Naiadarchaeum limnaeum</name>
    <dbReference type="NCBI Taxonomy" id="2756139"/>
    <lineage>
        <taxon>Archaea</taxon>
        <taxon>Candidatus Undinarchaeota</taxon>
        <taxon>Candidatus Undinarchaeia</taxon>
        <taxon>Candidatus Naiadarchaeales</taxon>
        <taxon>Candidatus Naiadarchaeaceae</taxon>
        <taxon>Candidatus Naiadarchaeum</taxon>
    </lineage>
</organism>
<feature type="transmembrane region" description="Helical" evidence="8">
    <location>
        <begin position="28"/>
        <end position="50"/>
    </location>
</feature>
<reference evidence="9 10" key="1">
    <citation type="journal article" name="Nat. Commun.">
        <title>Undinarchaeota illuminate DPANN phylogeny and the impact of gene transfer on archaeal evolution.</title>
        <authorList>
            <person name="Dombrowski N."/>
            <person name="Williams T.A."/>
            <person name="Sun J."/>
            <person name="Woodcroft B.J."/>
            <person name="Lee J.H."/>
            <person name="Minh B.Q."/>
            <person name="Rinke C."/>
            <person name="Spang A."/>
        </authorList>
    </citation>
    <scope>NUCLEOTIDE SEQUENCE [LARGE SCALE GENOMIC DNA]</scope>
    <source>
        <strain evidence="9">MAG_bin1129</strain>
    </source>
</reference>
<comment type="function">
    <text evidence="8">Essential subunit of the Sec protein translocation channel SecYEG. Clamps together the 2 halves of SecY. May contact the channel plug during translocation.</text>
</comment>
<evidence type="ECO:0000256" key="2">
    <source>
        <dbReference type="ARBA" id="ARBA00022692"/>
    </source>
</evidence>
<comment type="subcellular location">
    <subcellularLocation>
        <location evidence="8">Cell membrane</location>
        <topology evidence="8">Single-pass membrane protein</topology>
    </subcellularLocation>
    <subcellularLocation>
        <location evidence="7">Endomembrane system</location>
        <topology evidence="7">Single-pass membrane protein</topology>
    </subcellularLocation>
</comment>
<name>A0A832XJ02_9ARCH</name>
<evidence type="ECO:0000256" key="3">
    <source>
        <dbReference type="ARBA" id="ARBA00022927"/>
    </source>
</evidence>
<dbReference type="NCBIfam" id="TIGR00327">
    <property type="entry name" value="secE_euk_arch"/>
    <property type="match status" value="1"/>
</dbReference>
<evidence type="ECO:0000256" key="8">
    <source>
        <dbReference type="HAMAP-Rule" id="MF_00422"/>
    </source>
</evidence>
<evidence type="ECO:0000256" key="6">
    <source>
        <dbReference type="ARBA" id="ARBA00023136"/>
    </source>
</evidence>
<dbReference type="AlphaFoldDB" id="A0A832XJ02"/>
<accession>A0A832XJ02</accession>
<comment type="caution">
    <text evidence="9">The sequence shown here is derived from an EMBL/GenBank/DDBJ whole genome shotgun (WGS) entry which is preliminary data.</text>
</comment>
<dbReference type="HAMAP" id="MF_00422">
    <property type="entry name" value="SecE"/>
    <property type="match status" value="1"/>
</dbReference>
<dbReference type="GO" id="GO:0012505">
    <property type="term" value="C:endomembrane system"/>
    <property type="evidence" value="ECO:0007669"/>
    <property type="project" value="UniProtKB-SubCell"/>
</dbReference>
<evidence type="ECO:0000256" key="5">
    <source>
        <dbReference type="ARBA" id="ARBA00023010"/>
    </source>
</evidence>
<dbReference type="Proteomes" id="UP000646946">
    <property type="component" value="Unassembled WGS sequence"/>
</dbReference>
<dbReference type="GO" id="GO:0005886">
    <property type="term" value="C:plasma membrane"/>
    <property type="evidence" value="ECO:0007669"/>
    <property type="project" value="UniProtKB-SubCell"/>
</dbReference>
<keyword evidence="10" id="KW-1185">Reference proteome</keyword>
<dbReference type="GO" id="GO:0065002">
    <property type="term" value="P:intracellular protein transmembrane transport"/>
    <property type="evidence" value="ECO:0007669"/>
    <property type="project" value="UniProtKB-UniRule"/>
</dbReference>
<keyword evidence="4 8" id="KW-1133">Transmembrane helix</keyword>
<proteinExistence type="inferred from homology"/>
<dbReference type="EMBL" id="DVAB01000003">
    <property type="protein sequence ID" value="HIJ99931.1"/>
    <property type="molecule type" value="Genomic_DNA"/>
</dbReference>
<sequence length="54" mass="6044">MGLKEKIEEYKRILLIAKKPTSFEFKTILKITGIGVIIIGIIGFIIRIIAATVK</sequence>
<dbReference type="Gene3D" id="1.20.5.820">
    <property type="entry name" value="Preprotein translocase SecE subunit"/>
    <property type="match status" value="1"/>
</dbReference>
<evidence type="ECO:0000256" key="1">
    <source>
        <dbReference type="ARBA" id="ARBA00022448"/>
    </source>
</evidence>
<dbReference type="InterPro" id="IPR023391">
    <property type="entry name" value="Prot_translocase_SecE_dom_sf"/>
</dbReference>
<dbReference type="GO" id="GO:0006605">
    <property type="term" value="P:protein targeting"/>
    <property type="evidence" value="ECO:0007669"/>
    <property type="project" value="UniProtKB-UniRule"/>
</dbReference>
<gene>
    <name evidence="8" type="primary">secE</name>
    <name evidence="9" type="ORF">H1016_00135</name>
</gene>
<keyword evidence="3 8" id="KW-0653">Protein transport</keyword>
<evidence type="ECO:0000313" key="9">
    <source>
        <dbReference type="EMBL" id="HIJ99931.1"/>
    </source>
</evidence>
<dbReference type="GO" id="GO:0009306">
    <property type="term" value="P:protein secretion"/>
    <property type="evidence" value="ECO:0007669"/>
    <property type="project" value="UniProtKB-UniRule"/>
</dbReference>
<keyword evidence="1 8" id="KW-0813">Transport</keyword>
<dbReference type="SUPFAM" id="SSF103456">
    <property type="entry name" value="Preprotein translocase SecE subunit"/>
    <property type="match status" value="1"/>
</dbReference>
<evidence type="ECO:0000256" key="4">
    <source>
        <dbReference type="ARBA" id="ARBA00022989"/>
    </source>
</evidence>
<dbReference type="InterPro" id="IPR008158">
    <property type="entry name" value="Translocase_Sec61-g"/>
</dbReference>